<dbReference type="InParanoid" id="F4WI03"/>
<dbReference type="EMBL" id="GL888170">
    <property type="protein sequence ID" value="EGI66154.1"/>
    <property type="molecule type" value="Genomic_DNA"/>
</dbReference>
<organism evidence="2">
    <name type="scientific">Acromyrmex echinatior</name>
    <name type="common">Panamanian leafcutter ant</name>
    <name type="synonym">Acromyrmex octospinosus echinatior</name>
    <dbReference type="NCBI Taxonomy" id="103372"/>
    <lineage>
        <taxon>Eukaryota</taxon>
        <taxon>Metazoa</taxon>
        <taxon>Ecdysozoa</taxon>
        <taxon>Arthropoda</taxon>
        <taxon>Hexapoda</taxon>
        <taxon>Insecta</taxon>
        <taxon>Pterygota</taxon>
        <taxon>Neoptera</taxon>
        <taxon>Endopterygota</taxon>
        <taxon>Hymenoptera</taxon>
        <taxon>Apocrita</taxon>
        <taxon>Aculeata</taxon>
        <taxon>Formicoidea</taxon>
        <taxon>Formicidae</taxon>
        <taxon>Myrmicinae</taxon>
        <taxon>Acromyrmex</taxon>
    </lineage>
</organism>
<dbReference type="Proteomes" id="UP000007755">
    <property type="component" value="Unassembled WGS sequence"/>
</dbReference>
<accession>F4WI03</accession>
<proteinExistence type="predicted"/>
<dbReference type="AlphaFoldDB" id="F4WI03"/>
<name>F4WI03_ACREC</name>
<evidence type="ECO:0000313" key="2">
    <source>
        <dbReference type="Proteomes" id="UP000007755"/>
    </source>
</evidence>
<keyword evidence="2" id="KW-1185">Reference proteome</keyword>
<gene>
    <name evidence="1" type="ORF">G5I_05272</name>
</gene>
<sequence length="611" mass="70489">MMLMNKLLSNSIEDQLERSFRTCLSMTGVHLIFLIRDYTSSSESASTSKCTRWAFRDVSNPSGTLLQSDNAMVVVGTRHNNLTEELILPSFFPFFLSKQRGRRGREGRRSENFLTEERIEFRFGSPAVVRLLRHLLQCATKDFREAEEALLFNEPYTVPGRQDDVTAIKISSYFSHFFLFHYRTGGTFNELSLSKRNEDEAHEIFRTGVDYLGGSFLELRAVTTNRMLETKEVQAAAVCFGAVSYFTLNINIAATRCTYYASTVYYEKYISQILKTRAEEPARHSSDKIRKLLLKKMVYVNVSRTNDSWDRCSPASFSKTWQTRCSCIQLYTRFAMGDKFPWWFKWLRNLKATVRSETDPTIEQVYNGFCRGGNDCNHHSSLGKWKFGSPTLPLFNTVDSNDCPWTEGVEDERGKIGGPAKRLKEIKREEELRKNVLRDRVNEGKYLLNYYRLLAETRRSKCHGDRVEKSVVKEDIVTVGREGVACWGRRERKKGDFDPLLANGILTEGISVPSSHHLAFYRARTCDLRCVMRRRLMSSAVQRQRVDGVVREVQQGLEENASSEEYLHSRTKYLKAEKITEKQIYASIHEKAKAENGKSLPPRIQLNEMKL</sequence>
<reference evidence="1" key="1">
    <citation type="submission" date="2011-02" db="EMBL/GenBank/DDBJ databases">
        <title>The genome of the leaf-cutting ant Acromyrmex echinatior suggests key adaptations to social evolution and fungus farming.</title>
        <authorList>
            <person name="Nygaard S."/>
            <person name="Zhang G."/>
        </authorList>
    </citation>
    <scope>NUCLEOTIDE SEQUENCE</scope>
</reference>
<protein>
    <submittedName>
        <fullName evidence="1">Uncharacterized protein</fullName>
    </submittedName>
</protein>
<evidence type="ECO:0000313" key="1">
    <source>
        <dbReference type="EMBL" id="EGI66154.1"/>
    </source>
</evidence>